<dbReference type="PROSITE" id="PS51679">
    <property type="entry name" value="SAM_MT_C5"/>
    <property type="match status" value="1"/>
</dbReference>
<evidence type="ECO:0000256" key="7">
    <source>
        <dbReference type="ARBA" id="ARBA00023125"/>
    </source>
</evidence>
<dbReference type="EC" id="2.1.1.37" evidence="2"/>
<reference evidence="11" key="1">
    <citation type="submission" date="2014-04" db="EMBL/GenBank/DDBJ databases">
        <title>The genes involved in the male and female cone development in Pinus tabuliformis.</title>
        <authorList>
            <person name="Niu S."/>
            <person name="Li W."/>
            <person name="Chen X."/>
        </authorList>
    </citation>
    <scope>NUCLEOTIDE SEQUENCE</scope>
</reference>
<name>A0A0K0M7B3_PINTB</name>
<dbReference type="GO" id="GO:0032259">
    <property type="term" value="P:methylation"/>
    <property type="evidence" value="ECO:0007669"/>
    <property type="project" value="UniProtKB-KW"/>
</dbReference>
<sequence length="743" mass="83494">MEHLADYGDSDDDSFSYSCDKRQCCSAAPLPVSSACITEDKDKGEIMHCKSVEEASSSNSSWSSIKSRFIEMGYSTTTVEKAIEECGLENENSILEHILNNQESLSDSSCCSVRTHFVSMGYSSTLVDKAMKECGTENETAILEFLLNYQEVPCASSSSSINSYFVRMGYSSSIVDKAIEECGTDNETAILESILTYQALENISHDEDSLTKSYSSDNEDMVEDVDDTAAYDGQFYEGGKDTDCSQEFDIKGHLLEMGFEAAEVSSAIERFGLNIPVHILIDSIYAVRFSNTDGIEDIEDPNNQLPLKNKRLKEIEQKVHSRKLHEKGQFEAANRASMESVMSSNQNILLSPTSSIKRASLKKHDIIERVSSKHVPLRDEKMILQSPRFQKKLLGFGVPGYPVGQCQRQLNMFAEGPPYFYFENVASTPKGVWETISRFLYDIEPEFVDAKYFSVSSRKRGYVHNLPIENRFRLMPLPPLTIHEAFPDTRKYWPSWDYRTKLNCINTVVGSAPLCERMRSIIKGSHGKPSIKDQARVLYHSKKWNLVWVGPDQLAPLEPHEMELALGFDIGHTRGSSTRTERVRSLGNAFQTDTVAYHLSVLKNLYPNGINVLSLFSGIGGAEVALHRLGITLKYVVSAEICKENRLILRSWWEKTRQNGELIELEDVQSLTDKKLEELNDIVGGFDLIIGGSPCNNLTGSNRCTRDGLEGKHSSLFFEFPRIVNVVRHVMRSKGASKKRNVL</sequence>
<feature type="domain" description="SAM-dependent MTase DRM-type" evidence="10">
    <location>
        <begin position="406"/>
        <end position="734"/>
    </location>
</feature>
<dbReference type="Pfam" id="PF00145">
    <property type="entry name" value="DNA_methylase"/>
    <property type="match status" value="1"/>
</dbReference>
<dbReference type="GO" id="GO:0003677">
    <property type="term" value="F:DNA binding"/>
    <property type="evidence" value="ECO:0007669"/>
    <property type="project" value="UniProtKB-KW"/>
</dbReference>
<keyword evidence="6" id="KW-0677">Repeat</keyword>
<accession>A0A0K0M7B3</accession>
<dbReference type="PANTHER" id="PTHR23068:SF25">
    <property type="entry name" value="DNA (CYTOSINE-5)-METHYLTRANSFERASE DRM2"/>
    <property type="match status" value="1"/>
</dbReference>
<dbReference type="InterPro" id="IPR001525">
    <property type="entry name" value="C5_MeTfrase"/>
</dbReference>
<evidence type="ECO:0000256" key="3">
    <source>
        <dbReference type="ARBA" id="ARBA00022603"/>
    </source>
</evidence>
<keyword evidence="4 9" id="KW-0808">Transferase</keyword>
<dbReference type="SUPFAM" id="SSF53335">
    <property type="entry name" value="S-adenosyl-L-methionine-dependent methyltransferases"/>
    <property type="match status" value="2"/>
</dbReference>
<evidence type="ECO:0000256" key="6">
    <source>
        <dbReference type="ARBA" id="ARBA00022737"/>
    </source>
</evidence>
<organism evidence="11">
    <name type="scientific">Pinus tabuliformis</name>
    <name type="common">Chinese red pine</name>
    <name type="synonym">Pinus leucosperma</name>
    <dbReference type="NCBI Taxonomy" id="88731"/>
    <lineage>
        <taxon>Eukaryota</taxon>
        <taxon>Viridiplantae</taxon>
        <taxon>Streptophyta</taxon>
        <taxon>Embryophyta</taxon>
        <taxon>Tracheophyta</taxon>
        <taxon>Spermatophyta</taxon>
        <taxon>Pinopsida</taxon>
        <taxon>Pinidae</taxon>
        <taxon>Conifers I</taxon>
        <taxon>Pinales</taxon>
        <taxon>Pinaceae</taxon>
        <taxon>Pinus</taxon>
        <taxon>Pinus subgen. Pinus</taxon>
    </lineage>
</organism>
<dbReference type="GO" id="GO:0003886">
    <property type="term" value="F:DNA (cytosine-5-)-methyltransferase activity"/>
    <property type="evidence" value="ECO:0007669"/>
    <property type="project" value="UniProtKB-EC"/>
</dbReference>
<protein>
    <recommendedName>
        <fullName evidence="2">DNA (cytosine-5-)-methyltransferase</fullName>
        <ecNumber evidence="2">2.1.1.37</ecNumber>
    </recommendedName>
</protein>
<keyword evidence="5 9" id="KW-0949">S-adenosyl-L-methionine</keyword>
<dbReference type="GO" id="GO:0005634">
    <property type="term" value="C:nucleus"/>
    <property type="evidence" value="ECO:0007669"/>
    <property type="project" value="UniProtKB-SubCell"/>
</dbReference>
<evidence type="ECO:0000256" key="5">
    <source>
        <dbReference type="ARBA" id="ARBA00022691"/>
    </source>
</evidence>
<dbReference type="InterPro" id="IPR029063">
    <property type="entry name" value="SAM-dependent_MTases_sf"/>
</dbReference>
<evidence type="ECO:0000256" key="8">
    <source>
        <dbReference type="ARBA" id="ARBA00023242"/>
    </source>
</evidence>
<proteinExistence type="evidence at transcript level"/>
<evidence type="ECO:0000256" key="2">
    <source>
        <dbReference type="ARBA" id="ARBA00011975"/>
    </source>
</evidence>
<dbReference type="Gene3D" id="1.10.8.10">
    <property type="entry name" value="DNA helicase RuvA subunit, C-terminal domain"/>
    <property type="match status" value="1"/>
</dbReference>
<evidence type="ECO:0000256" key="9">
    <source>
        <dbReference type="PROSITE-ProRule" id="PRU01016"/>
    </source>
</evidence>
<feature type="active site" evidence="9">
    <location>
        <position position="695"/>
    </location>
</feature>
<comment type="similarity">
    <text evidence="9">Belongs to the class I-like SAM-binding methyltransferase superfamily. C5-methyltransferase family.</text>
</comment>
<dbReference type="InterPro" id="IPR030380">
    <property type="entry name" value="SAM_MeTfrase_DRM"/>
</dbReference>
<evidence type="ECO:0000259" key="10">
    <source>
        <dbReference type="PROSITE" id="PS51680"/>
    </source>
</evidence>
<keyword evidence="7" id="KW-0238">DNA-binding</keyword>
<evidence type="ECO:0000313" key="11">
    <source>
        <dbReference type="EMBL" id="AJP06289.1"/>
    </source>
</evidence>
<dbReference type="Gene3D" id="3.40.50.150">
    <property type="entry name" value="Vaccinia Virus protein VP39"/>
    <property type="match status" value="2"/>
</dbReference>
<dbReference type="EMBL" id="KJ711044">
    <property type="protein sequence ID" value="AJP06289.1"/>
    <property type="molecule type" value="mRNA"/>
</dbReference>
<evidence type="ECO:0000256" key="4">
    <source>
        <dbReference type="ARBA" id="ARBA00022679"/>
    </source>
</evidence>
<comment type="subcellular location">
    <subcellularLocation>
        <location evidence="1">Nucleus</location>
    </subcellularLocation>
</comment>
<evidence type="ECO:0000256" key="1">
    <source>
        <dbReference type="ARBA" id="ARBA00004123"/>
    </source>
</evidence>
<dbReference type="InterPro" id="IPR050390">
    <property type="entry name" value="C5-Methyltransferase"/>
</dbReference>
<dbReference type="PANTHER" id="PTHR23068">
    <property type="entry name" value="DNA CYTOSINE-5- -METHYLTRANSFERASE 3-RELATED"/>
    <property type="match status" value="1"/>
</dbReference>
<dbReference type="AlphaFoldDB" id="A0A0K0M7B3"/>
<keyword evidence="3 9" id="KW-0489">Methyltransferase</keyword>
<dbReference type="PROSITE" id="PS51680">
    <property type="entry name" value="SAM_MT_DRM"/>
    <property type="match status" value="1"/>
</dbReference>
<keyword evidence="8" id="KW-0539">Nucleus</keyword>